<dbReference type="PANTHER" id="PTHR46406">
    <property type="entry name" value="NITRIC OXIDE-ASSOCIATED PROTEIN 1"/>
    <property type="match status" value="1"/>
</dbReference>
<evidence type="ECO:0000313" key="5">
    <source>
        <dbReference type="Proteomes" id="UP001168821"/>
    </source>
</evidence>
<sequence>MFSLLKLHNLKSRIVGPLRQCSQFKTKLYMKTAHLESKKPLDELIKKFAPRLIYNTIVERKVLRSEQLQKNKSFKKVQLQEPIPVTLKYLNDDIHIKEDTPETTSESYESEVVNFPYNSSGHNVETSHEINESQSDPYSPDVATALSEEVQKRYELHQEMKNWMLSYDNYDDSCLGSEGELDINESGVYYGTPDPKSKISNVPCGGCGALLHCKDTAIPGYIPSEIFKNSVAYGGSNLEAIVCQRCHFLKHYNVALQVQVTPEDYPKVLSTIGERRGLVILLVDLLDFPCSIWPGIGEIFGSRTPIIIVGNKVDLLAQDSKDFFKHIRRTLLNSVKLQGFATFNIKDIALISAKTGYGIEDLITKLNSLKRVNGDVYIVGCTNVGKSSLFNALLQSDYCKTQAMDLIQRATTSVWPGTTLNLLKFPIRRPEGYRQYLRHKRLEILEKIETEEQEFRKQQLKVTKNPKYASLIGHIDVTKNPYKNMKSNEEVKDMFTIRDNKYDKGVTKMGINEKSPEFIHSKWCYDTPGVVQPDQIIHLLTTDELLLTLPKQVILPRTFCVKPNSTLFIGGLSRLDYVNGSSSVRLSVFASNELPITICDTGDAEELYEELLGTDLLKVPTGGADRLAKWPKLEMAKEFTITGINWQRSANDIVLSSSGWVALTGKESLQYNFRAWTPEKRGVYLRDCLLPHAVALTGRRVKNSVAYNKYKFFLQ</sequence>
<dbReference type="GO" id="GO:0005525">
    <property type="term" value="F:GTP binding"/>
    <property type="evidence" value="ECO:0007669"/>
    <property type="project" value="InterPro"/>
</dbReference>
<feature type="domain" description="G" evidence="2">
    <location>
        <begin position="376"/>
        <end position="428"/>
    </location>
</feature>
<dbReference type="EMBL" id="JALNTZ010000008">
    <property type="protein sequence ID" value="KAJ3643890.1"/>
    <property type="molecule type" value="Genomic_DNA"/>
</dbReference>
<evidence type="ECO:0000256" key="1">
    <source>
        <dbReference type="SAM" id="MobiDB-lite"/>
    </source>
</evidence>
<keyword evidence="5" id="KW-1185">Reference proteome</keyword>
<evidence type="ECO:0000259" key="3">
    <source>
        <dbReference type="Pfam" id="PF21516"/>
    </source>
</evidence>
<protein>
    <recommendedName>
        <fullName evidence="6">Nitric oxide-associated protein 1</fullName>
    </recommendedName>
</protein>
<feature type="domain" description="NOA1/YqeH-like C-terminal" evidence="3">
    <location>
        <begin position="586"/>
        <end position="689"/>
    </location>
</feature>
<proteinExistence type="predicted"/>
<dbReference type="PANTHER" id="PTHR46406:SF1">
    <property type="entry name" value="NITRIC OXIDE-ASSOCIATED PROTEIN 1"/>
    <property type="match status" value="1"/>
</dbReference>
<evidence type="ECO:0000259" key="2">
    <source>
        <dbReference type="Pfam" id="PF01926"/>
    </source>
</evidence>
<dbReference type="InterPro" id="IPR048422">
    <property type="entry name" value="NOA1/YqeH-like_C"/>
</dbReference>
<dbReference type="InterPro" id="IPR052807">
    <property type="entry name" value="Mito_transl_resp_regulator"/>
</dbReference>
<reference evidence="4" key="1">
    <citation type="journal article" date="2023" name="G3 (Bethesda)">
        <title>Whole genome assemblies of Zophobas morio and Tenebrio molitor.</title>
        <authorList>
            <person name="Kaur S."/>
            <person name="Stinson S.A."/>
            <person name="diCenzo G.C."/>
        </authorList>
    </citation>
    <scope>NUCLEOTIDE SEQUENCE</scope>
    <source>
        <strain evidence="4">QUZm001</strain>
    </source>
</reference>
<feature type="region of interest" description="Disordered" evidence="1">
    <location>
        <begin position="119"/>
        <end position="140"/>
    </location>
</feature>
<dbReference type="Pfam" id="PF01926">
    <property type="entry name" value="MMR_HSR1"/>
    <property type="match status" value="1"/>
</dbReference>
<dbReference type="CDD" id="cd01855">
    <property type="entry name" value="YqeH"/>
    <property type="match status" value="1"/>
</dbReference>
<comment type="caution">
    <text evidence="4">The sequence shown here is derived from an EMBL/GenBank/DDBJ whole genome shotgun (WGS) entry which is preliminary data.</text>
</comment>
<name>A0AA38HUI8_9CUCU</name>
<accession>A0AA38HUI8</accession>
<evidence type="ECO:0008006" key="6">
    <source>
        <dbReference type="Google" id="ProtNLM"/>
    </source>
</evidence>
<dbReference type="InterPro" id="IPR006073">
    <property type="entry name" value="GTP-bd"/>
</dbReference>
<dbReference type="InterPro" id="IPR027417">
    <property type="entry name" value="P-loop_NTPase"/>
</dbReference>
<gene>
    <name evidence="4" type="ORF">Zmor_026573</name>
</gene>
<dbReference type="Proteomes" id="UP001168821">
    <property type="component" value="Unassembled WGS sequence"/>
</dbReference>
<dbReference type="Pfam" id="PF21516">
    <property type="entry name" value="YqeH-like_C"/>
    <property type="match status" value="1"/>
</dbReference>
<dbReference type="SUPFAM" id="SSF52540">
    <property type="entry name" value="P-loop containing nucleoside triphosphate hydrolases"/>
    <property type="match status" value="1"/>
</dbReference>
<organism evidence="4 5">
    <name type="scientific">Zophobas morio</name>
    <dbReference type="NCBI Taxonomy" id="2755281"/>
    <lineage>
        <taxon>Eukaryota</taxon>
        <taxon>Metazoa</taxon>
        <taxon>Ecdysozoa</taxon>
        <taxon>Arthropoda</taxon>
        <taxon>Hexapoda</taxon>
        <taxon>Insecta</taxon>
        <taxon>Pterygota</taxon>
        <taxon>Neoptera</taxon>
        <taxon>Endopterygota</taxon>
        <taxon>Coleoptera</taxon>
        <taxon>Polyphaga</taxon>
        <taxon>Cucujiformia</taxon>
        <taxon>Tenebrionidae</taxon>
        <taxon>Zophobas</taxon>
    </lineage>
</organism>
<evidence type="ECO:0000313" key="4">
    <source>
        <dbReference type="EMBL" id="KAJ3643890.1"/>
    </source>
</evidence>
<dbReference type="Gene3D" id="3.40.50.300">
    <property type="entry name" value="P-loop containing nucleotide triphosphate hydrolases"/>
    <property type="match status" value="1"/>
</dbReference>
<dbReference type="AlphaFoldDB" id="A0AA38HUI8"/>